<evidence type="ECO:0000313" key="1">
    <source>
        <dbReference type="EMBL" id="ANJ59515.1"/>
    </source>
</evidence>
<dbReference type="GO" id="GO:0019013">
    <property type="term" value="C:viral nucleocapsid"/>
    <property type="evidence" value="ECO:0007669"/>
    <property type="project" value="UniProtKB-KW"/>
</dbReference>
<dbReference type="EMBL" id="KX280017">
    <property type="protein sequence ID" value="ANJ59515.1"/>
    <property type="molecule type" value="Viral_cRNA"/>
</dbReference>
<protein>
    <submittedName>
        <fullName evidence="1">Nucleocapsid</fullName>
    </submittedName>
</protein>
<keyword evidence="1" id="KW-0543">Viral nucleoprotein</keyword>
<name>A0A191Z2Z8_9VIRU</name>
<keyword evidence="1" id="KW-0946">Virion</keyword>
<organism evidence="1">
    <name type="scientific">Leptomonas moramango virus</name>
    <dbReference type="NCBI Taxonomy" id="1859148"/>
    <lineage>
        <taxon>Viruses</taxon>
        <taxon>Riboviria</taxon>
        <taxon>Orthornavirae</taxon>
        <taxon>Negarnaviricota</taxon>
        <taxon>Polyploviricotina</taxon>
        <taxon>Bunyaviricetes</taxon>
        <taxon>Hareavirales</taxon>
        <taxon>Leishbuviridae</taxon>
        <taxon>Shilevirus</taxon>
        <taxon>Shilevirus leptomonadis</taxon>
    </lineage>
</organism>
<proteinExistence type="predicted"/>
<sequence length="168" mass="18574">MQAPEELLFSLELVSDLAYDGKTPFHTRTLIEQNGAKNKAMLVAMMVGCRGTNLDKILHRSVSKDIASEVARVAHELSQTLSVSLGHIAAAYPEVVYDARVRSGSPISVDTLAFLKHSGLEKSRWLEANREFCELVGIDYSRFLKFSDVIWSDDSFAPFVAGRKPSGQ</sequence>
<accession>A0A191Z2Z8</accession>
<reference evidence="1" key="1">
    <citation type="journal article" date="2016" name="Genome Announc.">
        <title>A novel bunyavirus-like virus of trypanosomatid protist parasites.</title>
        <authorList>
            <person name="Akopyants N.S."/>
            <person name="Lye L.-F."/>
            <person name="Dobson D.E."/>
            <person name="Lukes J."/>
            <person name="Beverley S.M."/>
        </authorList>
    </citation>
    <scope>NUCLEOTIDE SEQUENCE</scope>
    <source>
        <strain evidence="1">LepmorLBV1b-S</strain>
    </source>
</reference>